<dbReference type="SUPFAM" id="SSF52540">
    <property type="entry name" value="P-loop containing nucleoside triphosphate hydrolases"/>
    <property type="match status" value="2"/>
</dbReference>
<dbReference type="InterPro" id="IPR027417">
    <property type="entry name" value="P-loop_NTPase"/>
</dbReference>
<comment type="similarity">
    <text evidence="1">Belongs to the arsA ATPase family.</text>
</comment>
<sequence>MPGFLGNERLQFVLFGGKGGSGKTTSAAATALHLAQLKPERSILVVSTDPAHSLGDSFNCQIGNKITSISGVNNLWALEMNASALLEDFNRKHGSVIKKLADRGTYFDRQDIEDFFSLSLPGLDEVMAIIEVANILRSGQYNLIILDTAPTGHTIRLLALPAQMEKWIHVMDMMQDKHRYLFRHFTGKYVKDDCDKFLEMMVEDIGRVKSLLNNSQLTEFVPVTIPESLSIDETERLLLTLKEHKIPVRNIIVNRVAGGEECPFCLSRSRDQQKHVREIEEKFAAYNLIKMPLFPHEIRGIEALREFAEILLEKASYSHKPSFLEPPLEISSTPTAGMSDLLKKDLQFILFGGKGGVGKTSIAAATALRMARCNPDKKVLVFSTDPAHSLSDSFDCPIGDKITLIKDVNNLYGLEIDAGRLLEDLKKEYKADIEEVFDKFLGGGIDIKFDREVMTELISLSPPGLDEIMALKKIMEFVEDREFDFYILDLAATGHLLRFLELPGLVRDWLKTLFRLLLKYKGVVRLTSLAERMVDLSKSVREIQETLMDAKKSEFVIITIPEAMGLAEMERLQVALKELKISCHYVVINMVIPPSECSFCALKSREQQKYVQEASKKFSGYLINQVPLFPHEIKGLDDLTNLSEIMYGRATNQFA</sequence>
<evidence type="ECO:0000259" key="2">
    <source>
        <dbReference type="SMART" id="SM00382"/>
    </source>
</evidence>
<dbReference type="AlphaFoldDB" id="A0A6V8PVQ8"/>
<dbReference type="InterPro" id="IPR016300">
    <property type="entry name" value="ATPase_ArsA/GET3"/>
</dbReference>
<proteinExistence type="inferred from homology"/>
<dbReference type="PANTHER" id="PTHR10803:SF3">
    <property type="entry name" value="ATPASE GET3"/>
    <property type="match status" value="1"/>
</dbReference>
<feature type="domain" description="AAA+ ATPase" evidence="2">
    <location>
        <begin position="345"/>
        <end position="578"/>
    </location>
</feature>
<dbReference type="Gene3D" id="3.40.50.300">
    <property type="entry name" value="P-loop containing nucleotide triphosphate hydrolases"/>
    <property type="match status" value="2"/>
</dbReference>
<protein>
    <submittedName>
        <fullName evidence="3">Arsenite/tail-anchored protein-transporting ATPase</fullName>
    </submittedName>
</protein>
<organism evidence="3 4">
    <name type="scientific">Candidatus Hakubella thermalkaliphila</name>
    <dbReference type="NCBI Taxonomy" id="2754717"/>
    <lineage>
        <taxon>Bacteria</taxon>
        <taxon>Bacillati</taxon>
        <taxon>Actinomycetota</taxon>
        <taxon>Actinomycetota incertae sedis</taxon>
        <taxon>Candidatus Hakubellales</taxon>
        <taxon>Candidatus Hakubellaceae</taxon>
        <taxon>Candidatus Hakubella</taxon>
    </lineage>
</organism>
<accession>A0A6V8PVQ8</accession>
<gene>
    <name evidence="3" type="ORF">HKBW3S44_00296</name>
</gene>
<evidence type="ECO:0000313" key="3">
    <source>
        <dbReference type="EMBL" id="GFP36615.1"/>
    </source>
</evidence>
<dbReference type="SMART" id="SM00382">
    <property type="entry name" value="AAA"/>
    <property type="match status" value="2"/>
</dbReference>
<name>A0A6V8PVQ8_9ACTN</name>
<reference evidence="3 4" key="1">
    <citation type="journal article" date="2020" name="Front. Microbiol.">
        <title>Single-cell genomics of novel Actinobacteria with the Wood-Ljungdahl pathway discovered in a serpentinizing system.</title>
        <authorList>
            <person name="Merino N."/>
            <person name="Kawai M."/>
            <person name="Boyd E.S."/>
            <person name="Colman D.R."/>
            <person name="McGlynn S.E."/>
            <person name="Nealson K.H."/>
            <person name="Kurokawa K."/>
            <person name="Hongoh Y."/>
        </authorList>
    </citation>
    <scope>NUCLEOTIDE SEQUENCE [LARGE SCALE GENOMIC DNA]</scope>
    <source>
        <strain evidence="3 4">S44</strain>
    </source>
</reference>
<evidence type="ECO:0000256" key="1">
    <source>
        <dbReference type="ARBA" id="ARBA00011040"/>
    </source>
</evidence>
<evidence type="ECO:0000313" key="4">
    <source>
        <dbReference type="Proteomes" id="UP000561271"/>
    </source>
</evidence>
<dbReference type="NCBIfam" id="TIGR00345">
    <property type="entry name" value="GET3_arsA_TRC40"/>
    <property type="match status" value="2"/>
</dbReference>
<dbReference type="PANTHER" id="PTHR10803">
    <property type="entry name" value="ARSENICAL PUMP-DRIVING ATPASE ARSENITE-TRANSLOCATING ATPASE"/>
    <property type="match status" value="1"/>
</dbReference>
<dbReference type="Proteomes" id="UP000561271">
    <property type="component" value="Unassembled WGS sequence"/>
</dbReference>
<comment type="caution">
    <text evidence="3">The sequence shown here is derived from an EMBL/GenBank/DDBJ whole genome shotgun (WGS) entry which is preliminary data.</text>
</comment>
<dbReference type="InterPro" id="IPR003593">
    <property type="entry name" value="AAA+_ATPase"/>
</dbReference>
<dbReference type="CDD" id="cd02035">
    <property type="entry name" value="ArsA"/>
    <property type="match status" value="2"/>
</dbReference>
<feature type="domain" description="AAA+ ATPase" evidence="2">
    <location>
        <begin position="9"/>
        <end position="195"/>
    </location>
</feature>
<dbReference type="InterPro" id="IPR025723">
    <property type="entry name" value="ArsA/GET3_ATPase-like"/>
</dbReference>
<dbReference type="EMBL" id="BLSC01000012">
    <property type="protein sequence ID" value="GFP36615.1"/>
    <property type="molecule type" value="Genomic_DNA"/>
</dbReference>
<dbReference type="RefSeq" id="WP_176230944.1">
    <property type="nucleotide sequence ID" value="NZ_BLSC01000012.1"/>
</dbReference>
<dbReference type="Pfam" id="PF02374">
    <property type="entry name" value="ArsA_ATPase"/>
    <property type="match status" value="2"/>
</dbReference>
<dbReference type="GO" id="GO:0016887">
    <property type="term" value="F:ATP hydrolysis activity"/>
    <property type="evidence" value="ECO:0007669"/>
    <property type="project" value="InterPro"/>
</dbReference>
<dbReference type="GO" id="GO:0005524">
    <property type="term" value="F:ATP binding"/>
    <property type="evidence" value="ECO:0007669"/>
    <property type="project" value="InterPro"/>
</dbReference>